<keyword evidence="2" id="KW-0378">Hydrolase</keyword>
<accession>A0AAV1C842</accession>
<dbReference type="EMBL" id="OX459118">
    <property type="protein sequence ID" value="CAI9091323.1"/>
    <property type="molecule type" value="Genomic_DNA"/>
</dbReference>
<evidence type="ECO:0000313" key="8">
    <source>
        <dbReference type="Proteomes" id="UP001161247"/>
    </source>
</evidence>
<evidence type="ECO:0000256" key="3">
    <source>
        <dbReference type="ARBA" id="ARBA00022963"/>
    </source>
</evidence>
<name>A0AAV1C842_OLDCO</name>
<evidence type="ECO:0000256" key="1">
    <source>
        <dbReference type="ARBA" id="ARBA00008668"/>
    </source>
</evidence>
<dbReference type="GO" id="GO:0016788">
    <property type="term" value="F:hydrolase activity, acting on ester bonds"/>
    <property type="evidence" value="ECO:0007669"/>
    <property type="project" value="InterPro"/>
</dbReference>
<dbReference type="InterPro" id="IPR036514">
    <property type="entry name" value="SGNH_hydro_sf"/>
</dbReference>
<keyword evidence="4" id="KW-0443">Lipid metabolism</keyword>
<feature type="signal peptide" evidence="6">
    <location>
        <begin position="1"/>
        <end position="23"/>
    </location>
</feature>
<dbReference type="Gene3D" id="3.40.50.1110">
    <property type="entry name" value="SGNH hydrolase"/>
    <property type="match status" value="1"/>
</dbReference>
<evidence type="ECO:0000313" key="7">
    <source>
        <dbReference type="EMBL" id="CAI9091323.1"/>
    </source>
</evidence>
<feature type="compositionally biased region" description="Basic residues" evidence="5">
    <location>
        <begin position="33"/>
        <end position="42"/>
    </location>
</feature>
<dbReference type="GO" id="GO:0016042">
    <property type="term" value="P:lipid catabolic process"/>
    <property type="evidence" value="ECO:0007669"/>
    <property type="project" value="UniProtKB-KW"/>
</dbReference>
<dbReference type="Pfam" id="PF00657">
    <property type="entry name" value="Lipase_GDSL"/>
    <property type="match status" value="1"/>
</dbReference>
<dbReference type="PANTHER" id="PTHR46020">
    <property type="entry name" value="OSJNBB0059K02.9 PROTEIN"/>
    <property type="match status" value="1"/>
</dbReference>
<dbReference type="Proteomes" id="UP001161247">
    <property type="component" value="Chromosome 1"/>
</dbReference>
<keyword evidence="3" id="KW-0442">Lipid degradation</keyword>
<organism evidence="7 8">
    <name type="scientific">Oldenlandia corymbosa var. corymbosa</name>
    <dbReference type="NCBI Taxonomy" id="529605"/>
    <lineage>
        <taxon>Eukaryota</taxon>
        <taxon>Viridiplantae</taxon>
        <taxon>Streptophyta</taxon>
        <taxon>Embryophyta</taxon>
        <taxon>Tracheophyta</taxon>
        <taxon>Spermatophyta</taxon>
        <taxon>Magnoliopsida</taxon>
        <taxon>eudicotyledons</taxon>
        <taxon>Gunneridae</taxon>
        <taxon>Pentapetalae</taxon>
        <taxon>asterids</taxon>
        <taxon>lamiids</taxon>
        <taxon>Gentianales</taxon>
        <taxon>Rubiaceae</taxon>
        <taxon>Rubioideae</taxon>
        <taxon>Spermacoceae</taxon>
        <taxon>Hedyotis-Oldenlandia complex</taxon>
        <taxon>Oldenlandia</taxon>
    </lineage>
</organism>
<sequence>MHQFAYFTLAFLFYSSCTRSVIATGQFDGVKAEHHHHHHNHNHPQPQQLEQGQQNGTDNSSTKLFVFGDSYADTGNWPSTAISWKKPYGITYPGKPTGRFSDGLILTDYLASGIGIDSPVPYNKWKTLGDQKSDLQINGMNFAHGGTGVFNTLVNQPNMTTQINMFQQLVQEDEVYGTLMQDYWVALVSVAGNDYATFLAKNGSLQEVPAFTKTILSQLELNLRRIHGLGVQKVLITGMQPLGCLPQMTALNSHTNCSEAGNSLAIYHNQMLQESVQKLNNETGGSAFMILDLYSSFMSALEIVDNQAGNSTFPYQLTPCCVGSGEGYYCGSVNNLGRKKYNVCEDPTLSFFWDYIHPTQQGWEAVYFALEPSIRDLLK</sequence>
<keyword evidence="8" id="KW-1185">Reference proteome</keyword>
<dbReference type="InterPro" id="IPR001087">
    <property type="entry name" value="GDSL"/>
</dbReference>
<dbReference type="AlphaFoldDB" id="A0AAV1C842"/>
<dbReference type="PANTHER" id="PTHR46020:SF4">
    <property type="entry name" value="OS04G0650200 PROTEIN"/>
    <property type="match status" value="1"/>
</dbReference>
<feature type="compositionally biased region" description="Low complexity" evidence="5">
    <location>
        <begin position="43"/>
        <end position="54"/>
    </location>
</feature>
<proteinExistence type="inferred from homology"/>
<evidence type="ECO:0000256" key="4">
    <source>
        <dbReference type="ARBA" id="ARBA00023098"/>
    </source>
</evidence>
<evidence type="ECO:0000256" key="5">
    <source>
        <dbReference type="SAM" id="MobiDB-lite"/>
    </source>
</evidence>
<reference evidence="7" key="1">
    <citation type="submission" date="2023-03" db="EMBL/GenBank/DDBJ databases">
        <authorList>
            <person name="Julca I."/>
        </authorList>
    </citation>
    <scope>NUCLEOTIDE SEQUENCE</scope>
</reference>
<evidence type="ECO:0000256" key="6">
    <source>
        <dbReference type="SAM" id="SignalP"/>
    </source>
</evidence>
<gene>
    <name evidence="7" type="ORF">OLC1_LOCUS3276</name>
</gene>
<feature type="region of interest" description="Disordered" evidence="5">
    <location>
        <begin position="31"/>
        <end position="58"/>
    </location>
</feature>
<keyword evidence="6" id="KW-0732">Signal</keyword>
<feature type="chain" id="PRO_5043740502" evidence="6">
    <location>
        <begin position="24"/>
        <end position="379"/>
    </location>
</feature>
<protein>
    <submittedName>
        <fullName evidence="7">OLC1v1026327C1</fullName>
    </submittedName>
</protein>
<dbReference type="SUPFAM" id="SSF52266">
    <property type="entry name" value="SGNH hydrolase"/>
    <property type="match status" value="1"/>
</dbReference>
<comment type="similarity">
    <text evidence="1">Belongs to the 'GDSL' lipolytic enzyme family.</text>
</comment>
<evidence type="ECO:0000256" key="2">
    <source>
        <dbReference type="ARBA" id="ARBA00022801"/>
    </source>
</evidence>